<dbReference type="EMBL" id="KZ155838">
    <property type="protein sequence ID" value="OUS42778.1"/>
    <property type="molecule type" value="Genomic_DNA"/>
</dbReference>
<sequence>SDRSSGRPSVDSRDGEAEREGCVDVDGCGRPRARCDEGTRTRDAREGCRKIDGDGADREIPSGGRDGTARRSCERVRGG</sequence>
<feature type="compositionally biased region" description="Basic and acidic residues" evidence="1">
    <location>
        <begin position="67"/>
        <end position="79"/>
    </location>
</feature>
<dbReference type="AlphaFoldDB" id="A0A1Y5HZR6"/>
<organism evidence="2">
    <name type="scientific">Ostreococcus tauri</name>
    <name type="common">Marine green alga</name>
    <dbReference type="NCBI Taxonomy" id="70448"/>
    <lineage>
        <taxon>Eukaryota</taxon>
        <taxon>Viridiplantae</taxon>
        <taxon>Chlorophyta</taxon>
        <taxon>Mamiellophyceae</taxon>
        <taxon>Mamiellales</taxon>
        <taxon>Bathycoccaceae</taxon>
        <taxon>Ostreococcus</taxon>
    </lineage>
</organism>
<gene>
    <name evidence="2" type="ORF">BE221DRAFT_62522</name>
</gene>
<feature type="region of interest" description="Disordered" evidence="1">
    <location>
        <begin position="1"/>
        <end position="79"/>
    </location>
</feature>
<feature type="compositionally biased region" description="Basic and acidic residues" evidence="1">
    <location>
        <begin position="1"/>
        <end position="60"/>
    </location>
</feature>
<accession>A0A1Y5HZR6</accession>
<evidence type="ECO:0000313" key="2">
    <source>
        <dbReference type="EMBL" id="OUS42778.1"/>
    </source>
</evidence>
<name>A0A1Y5HZR6_OSTTA</name>
<reference evidence="2" key="1">
    <citation type="submission" date="2017-04" db="EMBL/GenBank/DDBJ databases">
        <title>Population genomics of picophytoplankton unveils novel chromosome hypervariability.</title>
        <authorList>
            <consortium name="DOE Joint Genome Institute"/>
            <person name="Blanc-Mathieu R."/>
            <person name="Krasovec M."/>
            <person name="Hebrard M."/>
            <person name="Yau S."/>
            <person name="Desgranges E."/>
            <person name="Martin J."/>
            <person name="Schackwitz W."/>
            <person name="Kuo A."/>
            <person name="Salin G."/>
            <person name="Donnadieu C."/>
            <person name="Desdevises Y."/>
            <person name="Sanchez-Ferandin S."/>
            <person name="Moreau H."/>
            <person name="Rivals E."/>
            <person name="Grigoriev I.V."/>
            <person name="Grimsley N."/>
            <person name="Eyre-Walker A."/>
            <person name="Piganeau G."/>
        </authorList>
    </citation>
    <scope>NUCLEOTIDE SEQUENCE [LARGE SCALE GENOMIC DNA]</scope>
    <source>
        <strain evidence="2">RCC 1115</strain>
    </source>
</reference>
<dbReference type="Proteomes" id="UP000195557">
    <property type="component" value="Unassembled WGS sequence"/>
</dbReference>
<evidence type="ECO:0000256" key="1">
    <source>
        <dbReference type="SAM" id="MobiDB-lite"/>
    </source>
</evidence>
<feature type="non-terminal residue" evidence="2">
    <location>
        <position position="1"/>
    </location>
</feature>
<proteinExistence type="predicted"/>
<protein>
    <submittedName>
        <fullName evidence="2">Uncharacterized protein</fullName>
    </submittedName>
</protein>